<protein>
    <recommendedName>
        <fullName evidence="3">Outer membrane protein beta-barrel domain-containing protein</fullName>
    </recommendedName>
</protein>
<accession>A0A271J4P3</accession>
<evidence type="ECO:0000313" key="1">
    <source>
        <dbReference type="EMBL" id="PAP78482.1"/>
    </source>
</evidence>
<gene>
    <name evidence="1" type="ORF">BSZ37_19655</name>
</gene>
<dbReference type="Proteomes" id="UP000216339">
    <property type="component" value="Unassembled WGS sequence"/>
</dbReference>
<sequence length="138" mass="14237">MAATLSASRRAPGFSPHLGVTWTRLYDDDGPVGVGTNSGRGDYSSAGVRVSALYRSRGRGVAAYGLLGTGLYTVSIERDQNPYGDVFWGNHAGVGIEVPIGGAAVSAEVSAVAMVTDYGAGAFNFPTVHVPLSVGVRF</sequence>
<evidence type="ECO:0008006" key="3">
    <source>
        <dbReference type="Google" id="ProtNLM"/>
    </source>
</evidence>
<proteinExistence type="predicted"/>
<keyword evidence="2" id="KW-1185">Reference proteome</keyword>
<dbReference type="InterPro" id="IPR011250">
    <property type="entry name" value="OMP/PagP_B-barrel"/>
</dbReference>
<organism evidence="1 2">
    <name type="scientific">Rubrivirga marina</name>
    <dbReference type="NCBI Taxonomy" id="1196024"/>
    <lineage>
        <taxon>Bacteria</taxon>
        <taxon>Pseudomonadati</taxon>
        <taxon>Rhodothermota</taxon>
        <taxon>Rhodothermia</taxon>
        <taxon>Rhodothermales</taxon>
        <taxon>Rubricoccaceae</taxon>
        <taxon>Rubrivirga</taxon>
    </lineage>
</organism>
<name>A0A271J4P3_9BACT</name>
<dbReference type="EMBL" id="MQWD01000001">
    <property type="protein sequence ID" value="PAP78482.1"/>
    <property type="molecule type" value="Genomic_DNA"/>
</dbReference>
<evidence type="ECO:0000313" key="2">
    <source>
        <dbReference type="Proteomes" id="UP000216339"/>
    </source>
</evidence>
<dbReference type="AlphaFoldDB" id="A0A271J4P3"/>
<comment type="caution">
    <text evidence="1">The sequence shown here is derived from an EMBL/GenBank/DDBJ whole genome shotgun (WGS) entry which is preliminary data.</text>
</comment>
<reference evidence="1 2" key="1">
    <citation type="submission" date="2016-11" db="EMBL/GenBank/DDBJ databases">
        <title>Study of marine rhodopsin-containing bacteria.</title>
        <authorList>
            <person name="Yoshizawa S."/>
            <person name="Kumagai Y."/>
            <person name="Kogure K."/>
        </authorList>
    </citation>
    <scope>NUCLEOTIDE SEQUENCE [LARGE SCALE GENOMIC DNA]</scope>
    <source>
        <strain evidence="1 2">SAORIC-28</strain>
    </source>
</reference>
<dbReference type="SUPFAM" id="SSF56925">
    <property type="entry name" value="OMPA-like"/>
    <property type="match status" value="1"/>
</dbReference>